<evidence type="ECO:0000313" key="2">
    <source>
        <dbReference type="EMBL" id="MFC5245121.1"/>
    </source>
</evidence>
<comment type="caution">
    <text evidence="2">The sequence shown here is derived from an EMBL/GenBank/DDBJ whole genome shotgun (WGS) entry which is preliminary data.</text>
</comment>
<dbReference type="EMBL" id="JBHSKN010000036">
    <property type="protein sequence ID" value="MFC5245121.1"/>
    <property type="molecule type" value="Genomic_DNA"/>
</dbReference>
<accession>A0ABW0E3B0</accession>
<name>A0ABW0E3B0_9ACTN</name>
<feature type="compositionally biased region" description="Basic and acidic residues" evidence="1">
    <location>
        <begin position="1"/>
        <end position="13"/>
    </location>
</feature>
<feature type="compositionally biased region" description="Low complexity" evidence="1">
    <location>
        <begin position="36"/>
        <end position="58"/>
    </location>
</feature>
<reference evidence="3" key="1">
    <citation type="journal article" date="2019" name="Int. J. Syst. Evol. Microbiol.">
        <title>The Global Catalogue of Microorganisms (GCM) 10K type strain sequencing project: providing services to taxonomists for standard genome sequencing and annotation.</title>
        <authorList>
            <consortium name="The Broad Institute Genomics Platform"/>
            <consortium name="The Broad Institute Genome Sequencing Center for Infectious Disease"/>
            <person name="Wu L."/>
            <person name="Ma J."/>
        </authorList>
    </citation>
    <scope>NUCLEOTIDE SEQUENCE [LARGE SCALE GENOMIC DNA]</scope>
    <source>
        <strain evidence="3">CGMCC 4.7131</strain>
    </source>
</reference>
<protein>
    <submittedName>
        <fullName evidence="2">Uncharacterized protein</fullName>
    </submittedName>
</protein>
<dbReference type="RefSeq" id="WP_344563879.1">
    <property type="nucleotide sequence ID" value="NZ_BAAATG010000030.1"/>
</dbReference>
<dbReference type="Proteomes" id="UP001596035">
    <property type="component" value="Unassembled WGS sequence"/>
</dbReference>
<gene>
    <name evidence="2" type="ORF">ACFPWV_35330</name>
</gene>
<keyword evidence="3" id="KW-1185">Reference proteome</keyword>
<organism evidence="2 3">
    <name type="scientific">Streptomyces atrovirens</name>
    <dbReference type="NCBI Taxonomy" id="285556"/>
    <lineage>
        <taxon>Bacteria</taxon>
        <taxon>Bacillati</taxon>
        <taxon>Actinomycetota</taxon>
        <taxon>Actinomycetes</taxon>
        <taxon>Kitasatosporales</taxon>
        <taxon>Streptomycetaceae</taxon>
        <taxon>Streptomyces</taxon>
    </lineage>
</organism>
<evidence type="ECO:0000256" key="1">
    <source>
        <dbReference type="SAM" id="MobiDB-lite"/>
    </source>
</evidence>
<feature type="region of interest" description="Disordered" evidence="1">
    <location>
        <begin position="1"/>
        <end position="67"/>
    </location>
</feature>
<sequence length="83" mass="8704">MARVGVKDADAHHRPGAARLTAASNALTGPFVPGITTPSPRAAARPRTTAPAPAPETTGYTRAQEKRLRGPVRMARMAILLAH</sequence>
<evidence type="ECO:0000313" key="3">
    <source>
        <dbReference type="Proteomes" id="UP001596035"/>
    </source>
</evidence>
<proteinExistence type="predicted"/>